<organism evidence="2 3">
    <name type="scientific">Aurantiacibacter xanthus</name>
    <dbReference type="NCBI Taxonomy" id="1784712"/>
    <lineage>
        <taxon>Bacteria</taxon>
        <taxon>Pseudomonadati</taxon>
        <taxon>Pseudomonadota</taxon>
        <taxon>Alphaproteobacteria</taxon>
        <taxon>Sphingomonadales</taxon>
        <taxon>Erythrobacteraceae</taxon>
        <taxon>Aurantiacibacter</taxon>
    </lineage>
</organism>
<reference evidence="2 3" key="1">
    <citation type="submission" date="2018-08" db="EMBL/GenBank/DDBJ databases">
        <title>Erythrobacter zhengii sp.nov., a bacterium isolated from deep-sea sediment.</title>
        <authorList>
            <person name="Fang C."/>
            <person name="Wu Y.-H."/>
            <person name="Sun C."/>
            <person name="Wang H."/>
            <person name="Cheng H."/>
            <person name="Meng F.-X."/>
            <person name="Wang C.-S."/>
            <person name="Xu X.-W."/>
        </authorList>
    </citation>
    <scope>NUCLEOTIDE SEQUENCE [LARGE SCALE GENOMIC DNA]</scope>
    <source>
        <strain evidence="2 3">CCTCC AB 2015396</strain>
    </source>
</reference>
<gene>
    <name evidence="2" type="ORF">D2V17_10940</name>
</gene>
<protein>
    <submittedName>
        <fullName evidence="2">DUF983 domain-containing protein</fullName>
    </submittedName>
</protein>
<accession>A0A3A1P5K8</accession>
<dbReference type="Proteomes" id="UP000265366">
    <property type="component" value="Unassembled WGS sequence"/>
</dbReference>
<dbReference type="EMBL" id="QXFM01000100">
    <property type="protein sequence ID" value="RIV85252.1"/>
    <property type="molecule type" value="Genomic_DNA"/>
</dbReference>
<dbReference type="InterPro" id="IPR009325">
    <property type="entry name" value="DUF983"/>
</dbReference>
<sequence length="131" mass="14313">MSDAHDNAKGQPTIGEAALFGLCPRCGAKSLFGGLTRFADKCPSCGLDFQRFNVGDGPAAFLTMIVGALVVVGALWLQLSFEPPWWVHVILWVPLTTGGVILGLRLCKSWLLASEYTRRAEEHRHEDKSSK</sequence>
<name>A0A3A1P5K8_9SPHN</name>
<dbReference type="OrthoDB" id="9799456at2"/>
<evidence type="ECO:0000313" key="2">
    <source>
        <dbReference type="EMBL" id="RIV85252.1"/>
    </source>
</evidence>
<keyword evidence="1" id="KW-0812">Transmembrane</keyword>
<proteinExistence type="predicted"/>
<dbReference type="RefSeq" id="WP_119592998.1">
    <property type="nucleotide sequence ID" value="NZ_QXFM01000100.1"/>
</dbReference>
<keyword evidence="1" id="KW-0472">Membrane</keyword>
<feature type="transmembrane region" description="Helical" evidence="1">
    <location>
        <begin position="59"/>
        <end position="79"/>
    </location>
</feature>
<evidence type="ECO:0000313" key="3">
    <source>
        <dbReference type="Proteomes" id="UP000265366"/>
    </source>
</evidence>
<evidence type="ECO:0000256" key="1">
    <source>
        <dbReference type="SAM" id="Phobius"/>
    </source>
</evidence>
<comment type="caution">
    <text evidence="2">The sequence shown here is derived from an EMBL/GenBank/DDBJ whole genome shotgun (WGS) entry which is preliminary data.</text>
</comment>
<keyword evidence="3" id="KW-1185">Reference proteome</keyword>
<dbReference type="AlphaFoldDB" id="A0A3A1P5K8"/>
<keyword evidence="1" id="KW-1133">Transmembrane helix</keyword>
<feature type="transmembrane region" description="Helical" evidence="1">
    <location>
        <begin position="85"/>
        <end position="104"/>
    </location>
</feature>
<dbReference type="Pfam" id="PF06170">
    <property type="entry name" value="DUF983"/>
    <property type="match status" value="1"/>
</dbReference>